<evidence type="ECO:0000313" key="2">
    <source>
        <dbReference type="Proteomes" id="UP001057452"/>
    </source>
</evidence>
<protein>
    <submittedName>
        <fullName evidence="1">Uncharacterized protein</fullName>
    </submittedName>
</protein>
<evidence type="ECO:0000313" key="1">
    <source>
        <dbReference type="EMBL" id="KAI4805341.1"/>
    </source>
</evidence>
<feature type="non-terminal residue" evidence="1">
    <location>
        <position position="1"/>
    </location>
</feature>
<name>A0ACB9VYF3_CHAAC</name>
<proteinExistence type="predicted"/>
<sequence>RHGVTHAVTQACSMGDLLQCGCEATRKQGTSGAVLIFPPWDGVKWEWGGLRGMMWSLAVKLYMRTE</sequence>
<organism evidence="1 2">
    <name type="scientific">Chaenocephalus aceratus</name>
    <name type="common">Blackfin icefish</name>
    <name type="synonym">Chaenichthys aceratus</name>
    <dbReference type="NCBI Taxonomy" id="36190"/>
    <lineage>
        <taxon>Eukaryota</taxon>
        <taxon>Metazoa</taxon>
        <taxon>Chordata</taxon>
        <taxon>Craniata</taxon>
        <taxon>Vertebrata</taxon>
        <taxon>Euteleostomi</taxon>
        <taxon>Actinopterygii</taxon>
        <taxon>Neopterygii</taxon>
        <taxon>Teleostei</taxon>
        <taxon>Neoteleostei</taxon>
        <taxon>Acanthomorphata</taxon>
        <taxon>Eupercaria</taxon>
        <taxon>Perciformes</taxon>
        <taxon>Notothenioidei</taxon>
        <taxon>Channichthyidae</taxon>
        <taxon>Chaenocephalus</taxon>
    </lineage>
</organism>
<dbReference type="Proteomes" id="UP001057452">
    <property type="component" value="Chromosome 21"/>
</dbReference>
<gene>
    <name evidence="1" type="ORF">KUCAC02_009964</name>
</gene>
<accession>A0ACB9VYF3</accession>
<reference evidence="1" key="1">
    <citation type="submission" date="2022-05" db="EMBL/GenBank/DDBJ databases">
        <title>Chromosome-level genome of Chaenocephalus aceratus.</title>
        <authorList>
            <person name="Park H."/>
        </authorList>
    </citation>
    <scope>NUCLEOTIDE SEQUENCE</scope>
    <source>
        <strain evidence="1">KU_202001</strain>
    </source>
</reference>
<dbReference type="EMBL" id="CM043805">
    <property type="protein sequence ID" value="KAI4805341.1"/>
    <property type="molecule type" value="Genomic_DNA"/>
</dbReference>
<keyword evidence="2" id="KW-1185">Reference proteome</keyword>
<comment type="caution">
    <text evidence="1">The sequence shown here is derived from an EMBL/GenBank/DDBJ whole genome shotgun (WGS) entry which is preliminary data.</text>
</comment>
<feature type="non-terminal residue" evidence="1">
    <location>
        <position position="66"/>
    </location>
</feature>